<dbReference type="InterPro" id="IPR029063">
    <property type="entry name" value="SAM-dependent_MTases_sf"/>
</dbReference>
<keyword evidence="2" id="KW-0808">Transferase</keyword>
<evidence type="ECO:0000313" key="3">
    <source>
        <dbReference type="Proteomes" id="UP001596353"/>
    </source>
</evidence>
<dbReference type="InterPro" id="IPR013216">
    <property type="entry name" value="Methyltransf_11"/>
</dbReference>
<gene>
    <name evidence="2" type="ORF">ACFQFQ_13080</name>
</gene>
<dbReference type="SUPFAM" id="SSF53335">
    <property type="entry name" value="S-adenosyl-L-methionine-dependent methyltransferases"/>
    <property type="match status" value="1"/>
</dbReference>
<keyword evidence="3" id="KW-1185">Reference proteome</keyword>
<accession>A0ABW2B4W3</accession>
<dbReference type="Gene3D" id="3.40.50.150">
    <property type="entry name" value="Vaccinia Virus protein VP39"/>
    <property type="match status" value="1"/>
</dbReference>
<evidence type="ECO:0000313" key="2">
    <source>
        <dbReference type="EMBL" id="MFC6760212.1"/>
    </source>
</evidence>
<sequence length="255" mass="28238">MTLDRLGGFQPGKRVLHLAPELGLARKLTELSGEAYQGADLDVERYKSKFIKMRKLDLCTDLGEIPDASYDMILHSHVLEHVPCSVETVLHEMDRILAPGGIHFLSVPIRGEKTVEDLSPDLTDAERLARFGQEDHMRIFGSADLQALLTGVWGPGEHLVEPIQLFKRDDLRRAVIPTVAWQGVSGHSIFHYQKGARPLLRRFRGQSRKKGPGAATRPTTCGDTGCQCRTDPLDGPCGTRCNGGCLSCRRCPARF</sequence>
<dbReference type="EMBL" id="JBHSWG010000001">
    <property type="protein sequence ID" value="MFC6760212.1"/>
    <property type="molecule type" value="Genomic_DNA"/>
</dbReference>
<reference evidence="3" key="1">
    <citation type="journal article" date="2019" name="Int. J. Syst. Evol. Microbiol.">
        <title>The Global Catalogue of Microorganisms (GCM) 10K type strain sequencing project: providing services to taxonomists for standard genome sequencing and annotation.</title>
        <authorList>
            <consortium name="The Broad Institute Genomics Platform"/>
            <consortium name="The Broad Institute Genome Sequencing Center for Infectious Disease"/>
            <person name="Wu L."/>
            <person name="Ma J."/>
        </authorList>
    </citation>
    <scope>NUCLEOTIDE SEQUENCE [LARGE SCALE GENOMIC DNA]</scope>
    <source>
        <strain evidence="3">CCUG 66188</strain>
    </source>
</reference>
<evidence type="ECO:0000259" key="1">
    <source>
        <dbReference type="Pfam" id="PF08241"/>
    </source>
</evidence>
<comment type="caution">
    <text evidence="2">The sequence shown here is derived from an EMBL/GenBank/DDBJ whole genome shotgun (WGS) entry which is preliminary data.</text>
</comment>
<feature type="domain" description="Methyltransferase type 11" evidence="1">
    <location>
        <begin position="39"/>
        <end position="104"/>
    </location>
</feature>
<proteinExistence type="predicted"/>
<dbReference type="Pfam" id="PF08241">
    <property type="entry name" value="Methyltransf_11"/>
    <property type="match status" value="1"/>
</dbReference>
<organism evidence="2 3">
    <name type="scientific">Sulfitobacter porphyrae</name>
    <dbReference type="NCBI Taxonomy" id="1246864"/>
    <lineage>
        <taxon>Bacteria</taxon>
        <taxon>Pseudomonadati</taxon>
        <taxon>Pseudomonadota</taxon>
        <taxon>Alphaproteobacteria</taxon>
        <taxon>Rhodobacterales</taxon>
        <taxon>Roseobacteraceae</taxon>
        <taxon>Sulfitobacter</taxon>
    </lineage>
</organism>
<keyword evidence="2" id="KW-0489">Methyltransferase</keyword>
<dbReference type="GO" id="GO:0008168">
    <property type="term" value="F:methyltransferase activity"/>
    <property type="evidence" value="ECO:0007669"/>
    <property type="project" value="UniProtKB-KW"/>
</dbReference>
<protein>
    <submittedName>
        <fullName evidence="2">Methyltransferase domain-containing protein</fullName>
    </submittedName>
</protein>
<dbReference type="GO" id="GO:0032259">
    <property type="term" value="P:methylation"/>
    <property type="evidence" value="ECO:0007669"/>
    <property type="project" value="UniProtKB-KW"/>
</dbReference>
<dbReference type="Proteomes" id="UP001596353">
    <property type="component" value="Unassembled WGS sequence"/>
</dbReference>
<name>A0ABW2B4W3_9RHOB</name>
<dbReference type="CDD" id="cd02440">
    <property type="entry name" value="AdoMet_MTases"/>
    <property type="match status" value="1"/>
</dbReference>